<accession>A0AAD2JE00</accession>
<dbReference type="Proteomes" id="UP000249682">
    <property type="component" value="Chromosome"/>
</dbReference>
<name>A0AAD2JE00_MYCLR</name>
<proteinExistence type="predicted"/>
<sequence>MHLYVTSHRGVVAETLWILNCSANRGAPCHTSVAGLATGAVILTTVALGIALQSADPESAVGPPPDGTYNFNQAGVSAVIWEHNHIV</sequence>
<gene>
    <name evidence="1" type="ORF">DIJ64_12370</name>
</gene>
<dbReference type="AlphaFoldDB" id="A0AAD2JE00"/>
<reference evidence="1 2" key="1">
    <citation type="submission" date="2018-05" db="EMBL/GenBank/DDBJ databases">
        <title>Evolution of small genomes with special reference to Mycobacterium leprae.</title>
        <authorList>
            <person name="Mohanty P.S."/>
            <person name="Bansal A.K."/>
            <person name="Gupta U.D."/>
            <person name="Naaz F."/>
            <person name="Dwivedi V.D."/>
            <person name="Singh H."/>
            <person name="Gupta G."/>
            <person name="Sharma S."/>
            <person name="Arora M."/>
        </authorList>
    </citation>
    <scope>NUCLEOTIDE SEQUENCE [LARGE SCALE GENOMIC DNA]</scope>
    <source>
        <strain evidence="1 2">MRHRU-235-G</strain>
    </source>
</reference>
<evidence type="ECO:0000313" key="1">
    <source>
        <dbReference type="EMBL" id="AWV48559.1"/>
    </source>
</evidence>
<dbReference type="EMBL" id="CP029543">
    <property type="protein sequence ID" value="AWV48559.1"/>
    <property type="molecule type" value="Genomic_DNA"/>
</dbReference>
<organism evidence="1 2">
    <name type="scientific">Mycobacterium leprae</name>
    <dbReference type="NCBI Taxonomy" id="1769"/>
    <lineage>
        <taxon>Bacteria</taxon>
        <taxon>Bacillati</taxon>
        <taxon>Actinomycetota</taxon>
        <taxon>Actinomycetes</taxon>
        <taxon>Mycobacteriales</taxon>
        <taxon>Mycobacteriaceae</taxon>
        <taxon>Mycobacterium</taxon>
    </lineage>
</organism>
<protein>
    <submittedName>
        <fullName evidence="1">Uncharacterized protein</fullName>
    </submittedName>
</protein>
<evidence type="ECO:0000313" key="2">
    <source>
        <dbReference type="Proteomes" id="UP000249682"/>
    </source>
</evidence>